<dbReference type="EMBL" id="CADIKB010000050">
    <property type="protein sequence ID" value="CAB3735021.1"/>
    <property type="molecule type" value="Genomic_DNA"/>
</dbReference>
<name>A0A6J5CE99_9BURK</name>
<dbReference type="RefSeq" id="WP_035477227.1">
    <property type="nucleotide sequence ID" value="NZ_CADFGL010000048.1"/>
</dbReference>
<proteinExistence type="predicted"/>
<dbReference type="AlphaFoldDB" id="A0A6J5CE99"/>
<accession>A0A6J5CE99</accession>
<sequence>MLRRWGNDARSNEFWLDDNGPWLVLWRPSIRRDESEWGALSHTCGGFSIYKLNGYALELKPTRGGELMAALADEEFCRTCKADRLDYGVKAEHRQAYLDWLAKHGLAAGEMTQLKQAVYPLRPDHETLDMFGLADIDVPADAQLLVLGENCD</sequence>
<organism evidence="1 2">
    <name type="scientific">Paraburkholderia phenoliruptrix</name>
    <dbReference type="NCBI Taxonomy" id="252970"/>
    <lineage>
        <taxon>Bacteria</taxon>
        <taxon>Pseudomonadati</taxon>
        <taxon>Pseudomonadota</taxon>
        <taxon>Betaproteobacteria</taxon>
        <taxon>Burkholderiales</taxon>
        <taxon>Burkholderiaceae</taxon>
        <taxon>Paraburkholderia</taxon>
    </lineage>
</organism>
<gene>
    <name evidence="1" type="ORF">LMG22037_05922</name>
</gene>
<protein>
    <submittedName>
        <fullName evidence="1">Uncharacterized protein</fullName>
    </submittedName>
</protein>
<evidence type="ECO:0000313" key="1">
    <source>
        <dbReference type="EMBL" id="CAB3735021.1"/>
    </source>
</evidence>
<dbReference type="Proteomes" id="UP000494249">
    <property type="component" value="Unassembled WGS sequence"/>
</dbReference>
<reference evidence="1 2" key="1">
    <citation type="submission" date="2020-04" db="EMBL/GenBank/DDBJ databases">
        <authorList>
            <person name="De Canck E."/>
        </authorList>
    </citation>
    <scope>NUCLEOTIDE SEQUENCE [LARGE SCALE GENOMIC DNA]</scope>
    <source>
        <strain evidence="1 2">LMG 22037</strain>
    </source>
</reference>
<evidence type="ECO:0000313" key="2">
    <source>
        <dbReference type="Proteomes" id="UP000494249"/>
    </source>
</evidence>